<keyword evidence="1" id="KW-0472">Membrane</keyword>
<reference evidence="3" key="1">
    <citation type="submission" date="2015-10" db="EMBL/GenBank/DDBJ databases">
        <authorList>
            <person name="Crossman L.C."/>
        </authorList>
    </citation>
    <scope>NUCLEOTIDE SEQUENCE [LARGE SCALE GENOMIC DNA]</scope>
    <source>
        <strain evidence="3">20-2</strain>
    </source>
</reference>
<protein>
    <submittedName>
        <fullName evidence="2">Uncharacterized protein</fullName>
    </submittedName>
</protein>
<evidence type="ECO:0000256" key="1">
    <source>
        <dbReference type="SAM" id="Phobius"/>
    </source>
</evidence>
<dbReference type="Proteomes" id="UP000235484">
    <property type="component" value="Unassembled WGS sequence"/>
</dbReference>
<accession>A0A0U5F7D9</accession>
<gene>
    <name evidence="2" type="ORF">LRLP16767_LR202_00404</name>
</gene>
<sequence>MIDLTLPQAFVSGFLNVFELIIIYRLVTGYLNRKIILVDFLASLVIICVPVL</sequence>
<keyword evidence="1" id="KW-1133">Transmembrane helix</keyword>
<proteinExistence type="predicted"/>
<feature type="transmembrane region" description="Helical" evidence="1">
    <location>
        <begin position="6"/>
        <end position="27"/>
    </location>
</feature>
<name>A0A0U5F7D9_LIMRT</name>
<evidence type="ECO:0000313" key="2">
    <source>
        <dbReference type="EMBL" id="CUR40346.1"/>
    </source>
</evidence>
<evidence type="ECO:0000313" key="3">
    <source>
        <dbReference type="Proteomes" id="UP000235484"/>
    </source>
</evidence>
<dbReference type="AlphaFoldDB" id="A0A0U5F7D9"/>
<organism evidence="2 3">
    <name type="scientific">Limosilactobacillus reuteri</name>
    <name type="common">Lactobacillus reuteri</name>
    <dbReference type="NCBI Taxonomy" id="1598"/>
    <lineage>
        <taxon>Bacteria</taxon>
        <taxon>Bacillati</taxon>
        <taxon>Bacillota</taxon>
        <taxon>Bacilli</taxon>
        <taxon>Lactobacillales</taxon>
        <taxon>Lactobacillaceae</taxon>
        <taxon>Limosilactobacillus</taxon>
    </lineage>
</organism>
<dbReference type="EMBL" id="LN887540">
    <property type="protein sequence ID" value="CUR40346.1"/>
    <property type="molecule type" value="Genomic_DNA"/>
</dbReference>
<keyword evidence="1" id="KW-0812">Transmembrane</keyword>